<feature type="domain" description="DUF8212" evidence="1">
    <location>
        <begin position="178"/>
        <end position="202"/>
    </location>
</feature>
<reference evidence="2 3" key="1">
    <citation type="submission" date="2021-02" db="EMBL/GenBank/DDBJ databases">
        <title>Genome assembly of Pseudopithomyces chartarum.</title>
        <authorList>
            <person name="Jauregui R."/>
            <person name="Singh J."/>
            <person name="Voisey C."/>
        </authorList>
    </citation>
    <scope>NUCLEOTIDE SEQUENCE [LARGE SCALE GENOMIC DNA]</scope>
    <source>
        <strain evidence="2 3">AGR01</strain>
    </source>
</reference>
<dbReference type="Proteomes" id="UP001280581">
    <property type="component" value="Unassembled WGS sequence"/>
</dbReference>
<name>A0AAN6RKZ4_9PLEO</name>
<evidence type="ECO:0000313" key="2">
    <source>
        <dbReference type="EMBL" id="KAK3216278.1"/>
    </source>
</evidence>
<keyword evidence="3" id="KW-1185">Reference proteome</keyword>
<sequence>MRLINCATLKFEEFIGKNIPPYAILSHTWETYEISYKEYNELGNPRLKPGPQAEKIVKTCDIASQEGFSYVSRFRLQGSAHADGLTVDELIAPRDVYFYDSQWRYYGQKRDLAPIIAQITGISSIVISSGRFRPSSYSVAERMSWASRRETTREEDIAYCLFGIFSVNLPLLYGEGPRAFIRLQEEIVKNSTDLTIFAWQEPKPETRGIRGVFARSPSEFAHAKGILAWPRINPEYAITNRGLRIEAKLMPTGGLKDRGIGQSALFMSLWCRRGYMSASHHVGIWLKNYHGTYFRIRADELPVRDEAVEVDAGSRRLLYIARDIEEEEEEEDKETKVQTVDPSTPVRFLF</sequence>
<evidence type="ECO:0000313" key="3">
    <source>
        <dbReference type="Proteomes" id="UP001280581"/>
    </source>
</evidence>
<comment type="caution">
    <text evidence="2">The sequence shown here is derived from an EMBL/GenBank/DDBJ whole genome shotgun (WGS) entry which is preliminary data.</text>
</comment>
<dbReference type="PANTHER" id="PTHR10622:SF12">
    <property type="entry name" value="HET DOMAIN-CONTAINING PROTEIN"/>
    <property type="match status" value="1"/>
</dbReference>
<dbReference type="AlphaFoldDB" id="A0AAN6RKZ4"/>
<gene>
    <name evidence="2" type="ORF">GRF29_8g2834065</name>
</gene>
<dbReference type="EMBL" id="WVTA01000002">
    <property type="protein sequence ID" value="KAK3216278.1"/>
    <property type="molecule type" value="Genomic_DNA"/>
</dbReference>
<evidence type="ECO:0000259" key="1">
    <source>
        <dbReference type="Pfam" id="PF26640"/>
    </source>
</evidence>
<organism evidence="2 3">
    <name type="scientific">Pseudopithomyces chartarum</name>
    <dbReference type="NCBI Taxonomy" id="1892770"/>
    <lineage>
        <taxon>Eukaryota</taxon>
        <taxon>Fungi</taxon>
        <taxon>Dikarya</taxon>
        <taxon>Ascomycota</taxon>
        <taxon>Pezizomycotina</taxon>
        <taxon>Dothideomycetes</taxon>
        <taxon>Pleosporomycetidae</taxon>
        <taxon>Pleosporales</taxon>
        <taxon>Massarineae</taxon>
        <taxon>Didymosphaeriaceae</taxon>
        <taxon>Pseudopithomyces</taxon>
    </lineage>
</organism>
<dbReference type="InterPro" id="IPR058525">
    <property type="entry name" value="DUF8212"/>
</dbReference>
<dbReference type="Pfam" id="PF26640">
    <property type="entry name" value="DUF8212"/>
    <property type="match status" value="1"/>
</dbReference>
<protein>
    <recommendedName>
        <fullName evidence="1">DUF8212 domain-containing protein</fullName>
    </recommendedName>
</protein>
<proteinExistence type="predicted"/>
<accession>A0AAN6RKZ4</accession>
<dbReference type="PANTHER" id="PTHR10622">
    <property type="entry name" value="HET DOMAIN-CONTAINING PROTEIN"/>
    <property type="match status" value="1"/>
</dbReference>